<dbReference type="AlphaFoldDB" id="A0A399NPE4"/>
<dbReference type="Proteomes" id="UP000265361">
    <property type="component" value="Unassembled WGS sequence"/>
</dbReference>
<sequence>PEPAAPMPSTPRHAAPVAEPTPAVDSSQPSPAAESATDDHVPVIGRIPILSLTPQIEDDLWPAKSFVHDVVPFGATIFREGHDLIGADVLLTDPSGSVTEHRMSLDATKPGLDRWITT</sequence>
<feature type="domain" description="Alpha-1,4-glucan:maltose-1-phosphate maltosyltransferase" evidence="2">
    <location>
        <begin position="45"/>
        <end position="116"/>
    </location>
</feature>
<organism evidence="3 4">
    <name type="scientific">Clavibacter nebraskensis</name>
    <dbReference type="NCBI Taxonomy" id="31963"/>
    <lineage>
        <taxon>Bacteria</taxon>
        <taxon>Bacillati</taxon>
        <taxon>Actinomycetota</taxon>
        <taxon>Actinomycetes</taxon>
        <taxon>Micrococcales</taxon>
        <taxon>Microbacteriaceae</taxon>
        <taxon>Clavibacter</taxon>
    </lineage>
</organism>
<feature type="non-terminal residue" evidence="3">
    <location>
        <position position="118"/>
    </location>
</feature>
<dbReference type="GO" id="GO:0004553">
    <property type="term" value="F:hydrolase activity, hydrolyzing O-glycosyl compounds"/>
    <property type="evidence" value="ECO:0007669"/>
    <property type="project" value="InterPro"/>
</dbReference>
<accession>A0A399NPE4</accession>
<comment type="caution">
    <text evidence="3">The sequence shown here is derived from an EMBL/GenBank/DDBJ whole genome shotgun (WGS) entry which is preliminary data.</text>
</comment>
<dbReference type="InterPro" id="IPR021828">
    <property type="entry name" value="GlgE_dom_N/S"/>
</dbReference>
<feature type="non-terminal residue" evidence="3">
    <location>
        <position position="1"/>
    </location>
</feature>
<reference evidence="3 4" key="1">
    <citation type="submission" date="2018-08" db="EMBL/GenBank/DDBJ databases">
        <title>Genome Sequence of Clavibacter michiganensis Subspecies type strains, and the Atypical Peach-Colored Strains Isolated from Tomato.</title>
        <authorList>
            <person name="Osdaghi E."/>
            <person name="Portier P."/>
            <person name="Briand M."/>
            <person name="Jacques M.-A."/>
        </authorList>
    </citation>
    <scope>NUCLEOTIDE SEQUENCE [LARGE SCALE GENOMIC DNA]</scope>
    <source>
        <strain evidence="3 4">CFBP 7577</strain>
    </source>
</reference>
<dbReference type="Gene3D" id="2.60.40.10">
    <property type="entry name" value="Immunoglobulins"/>
    <property type="match status" value="1"/>
</dbReference>
<evidence type="ECO:0000313" key="4">
    <source>
        <dbReference type="Proteomes" id="UP000265361"/>
    </source>
</evidence>
<dbReference type="EMBL" id="QWED01001176">
    <property type="protein sequence ID" value="RII96030.1"/>
    <property type="molecule type" value="Genomic_DNA"/>
</dbReference>
<proteinExistence type="predicted"/>
<dbReference type="GO" id="GO:0005975">
    <property type="term" value="P:carbohydrate metabolic process"/>
    <property type="evidence" value="ECO:0007669"/>
    <property type="project" value="UniProtKB-ARBA"/>
</dbReference>
<feature type="region of interest" description="Disordered" evidence="1">
    <location>
        <begin position="1"/>
        <end position="40"/>
    </location>
</feature>
<dbReference type="InterPro" id="IPR013783">
    <property type="entry name" value="Ig-like_fold"/>
</dbReference>
<name>A0A399NPE4_9MICO</name>
<evidence type="ECO:0000256" key="1">
    <source>
        <dbReference type="SAM" id="MobiDB-lite"/>
    </source>
</evidence>
<dbReference type="Pfam" id="PF11896">
    <property type="entry name" value="GlgE_dom_N_S"/>
    <property type="match status" value="1"/>
</dbReference>
<gene>
    <name evidence="3" type="ORF">DZF97_18115</name>
</gene>
<evidence type="ECO:0000313" key="3">
    <source>
        <dbReference type="EMBL" id="RII96030.1"/>
    </source>
</evidence>
<evidence type="ECO:0000259" key="2">
    <source>
        <dbReference type="Pfam" id="PF11896"/>
    </source>
</evidence>
<protein>
    <submittedName>
        <fullName evidence="3">DUF3416 domain-containing protein</fullName>
    </submittedName>
</protein>